<dbReference type="AlphaFoldDB" id="A0A167ADZ3"/>
<evidence type="ECO:0000256" key="2">
    <source>
        <dbReference type="ARBA" id="ARBA00012150"/>
    </source>
</evidence>
<evidence type="ECO:0000313" key="9">
    <source>
        <dbReference type="Proteomes" id="UP000076503"/>
    </source>
</evidence>
<comment type="caution">
    <text evidence="8">The sequence shown here is derived from an EMBL/GenBank/DDBJ whole genome shotgun (WGS) entry which is preliminary data.</text>
</comment>
<dbReference type="InterPro" id="IPR001792">
    <property type="entry name" value="Acylphosphatase-like_dom"/>
</dbReference>
<dbReference type="InterPro" id="IPR017968">
    <property type="entry name" value="Acylphosphatase_CS"/>
</dbReference>
<dbReference type="PROSITE" id="PS51160">
    <property type="entry name" value="ACYLPHOSPHATASE_3"/>
    <property type="match status" value="1"/>
</dbReference>
<evidence type="ECO:0000256" key="5">
    <source>
        <dbReference type="PROSITE-ProRule" id="PRU00520"/>
    </source>
</evidence>
<feature type="active site" evidence="5">
    <location>
        <position position="18"/>
    </location>
</feature>
<dbReference type="RefSeq" id="WP_063363996.1">
    <property type="nucleotide sequence ID" value="NZ_AUXZ01000130.1"/>
</dbReference>
<dbReference type="NCBIfam" id="NF011000">
    <property type="entry name" value="PRK14426.1"/>
    <property type="match status" value="1"/>
</dbReference>
<gene>
    <name evidence="8" type="ORF">N476_04490</name>
</gene>
<reference evidence="8 9" key="1">
    <citation type="submission" date="2013-07" db="EMBL/GenBank/DDBJ databases">
        <title>Comparative Genomic and Metabolomic Analysis of Twelve Strains of Pseudoalteromonas luteoviolacea.</title>
        <authorList>
            <person name="Vynne N.G."/>
            <person name="Mansson M."/>
            <person name="Gram L."/>
        </authorList>
    </citation>
    <scope>NUCLEOTIDE SEQUENCE [LARGE SCALE GENOMIC DNA]</scope>
    <source>
        <strain evidence="8 9">H33</strain>
    </source>
</reference>
<dbReference type="OrthoDB" id="5295388at2"/>
<organism evidence="8 9">
    <name type="scientific">Pseudoalteromonas luteoviolacea H33</name>
    <dbReference type="NCBI Taxonomy" id="1365251"/>
    <lineage>
        <taxon>Bacteria</taxon>
        <taxon>Pseudomonadati</taxon>
        <taxon>Pseudomonadota</taxon>
        <taxon>Gammaproteobacteria</taxon>
        <taxon>Alteromonadales</taxon>
        <taxon>Pseudoalteromonadaceae</taxon>
        <taxon>Pseudoalteromonas</taxon>
    </lineage>
</organism>
<evidence type="ECO:0000256" key="3">
    <source>
        <dbReference type="ARBA" id="ARBA00015991"/>
    </source>
</evidence>
<dbReference type="Proteomes" id="UP000076503">
    <property type="component" value="Unassembled WGS sequence"/>
</dbReference>
<dbReference type="InterPro" id="IPR020456">
    <property type="entry name" value="Acylphosphatase"/>
</dbReference>
<dbReference type="PATRIC" id="fig|1365251.3.peg.4865"/>
<dbReference type="PANTHER" id="PTHR47268:SF4">
    <property type="entry name" value="ACYLPHOSPHATASE"/>
    <property type="match status" value="1"/>
</dbReference>
<feature type="domain" description="Acylphosphatase-like" evidence="7">
    <location>
        <begin position="3"/>
        <end position="88"/>
    </location>
</feature>
<evidence type="ECO:0000313" key="8">
    <source>
        <dbReference type="EMBL" id="KZN45275.1"/>
    </source>
</evidence>
<dbReference type="SUPFAM" id="SSF54975">
    <property type="entry name" value="Acylphosphatase/BLUF domain-like"/>
    <property type="match status" value="1"/>
</dbReference>
<dbReference type="PANTHER" id="PTHR47268">
    <property type="entry name" value="ACYLPHOSPHATASE"/>
    <property type="match status" value="1"/>
</dbReference>
<evidence type="ECO:0000256" key="6">
    <source>
        <dbReference type="RuleBase" id="RU004168"/>
    </source>
</evidence>
<evidence type="ECO:0000256" key="4">
    <source>
        <dbReference type="ARBA" id="ARBA00047645"/>
    </source>
</evidence>
<protein>
    <recommendedName>
        <fullName evidence="3 5">acylphosphatase</fullName>
        <ecNumber evidence="2 5">3.6.1.7</ecNumber>
    </recommendedName>
</protein>
<dbReference type="EMBL" id="AUXZ01000130">
    <property type="protein sequence ID" value="KZN45275.1"/>
    <property type="molecule type" value="Genomic_DNA"/>
</dbReference>
<comment type="similarity">
    <text evidence="1 6">Belongs to the acylphosphatase family.</text>
</comment>
<evidence type="ECO:0000256" key="1">
    <source>
        <dbReference type="ARBA" id="ARBA00005614"/>
    </source>
</evidence>
<proteinExistence type="inferred from homology"/>
<dbReference type="GO" id="GO:0003998">
    <property type="term" value="F:acylphosphatase activity"/>
    <property type="evidence" value="ECO:0007669"/>
    <property type="project" value="UniProtKB-EC"/>
</dbReference>
<comment type="catalytic activity">
    <reaction evidence="4 5">
        <text>an acyl phosphate + H2O = a carboxylate + phosphate + H(+)</text>
        <dbReference type="Rhea" id="RHEA:14965"/>
        <dbReference type="ChEBI" id="CHEBI:15377"/>
        <dbReference type="ChEBI" id="CHEBI:15378"/>
        <dbReference type="ChEBI" id="CHEBI:29067"/>
        <dbReference type="ChEBI" id="CHEBI:43474"/>
        <dbReference type="ChEBI" id="CHEBI:59918"/>
        <dbReference type="EC" id="3.6.1.7"/>
    </reaction>
</comment>
<dbReference type="EC" id="3.6.1.7" evidence="2 5"/>
<dbReference type="Pfam" id="PF00708">
    <property type="entry name" value="Acylphosphatase"/>
    <property type="match status" value="1"/>
</dbReference>
<dbReference type="InterPro" id="IPR036046">
    <property type="entry name" value="Acylphosphatase-like_dom_sf"/>
</dbReference>
<dbReference type="Gene3D" id="3.30.70.100">
    <property type="match status" value="1"/>
</dbReference>
<evidence type="ECO:0000259" key="7">
    <source>
        <dbReference type="PROSITE" id="PS51160"/>
    </source>
</evidence>
<dbReference type="PROSITE" id="PS00150">
    <property type="entry name" value="ACYLPHOSPHATASE_1"/>
    <property type="match status" value="1"/>
</dbReference>
<keyword evidence="5" id="KW-0378">Hydrolase</keyword>
<name>A0A167ADZ3_9GAMM</name>
<feature type="active site" evidence="5">
    <location>
        <position position="36"/>
    </location>
</feature>
<sequence length="88" mass="9767">MYCFKFIVTGTVQGVGFRYHTKITAHTLGLAGYAKNLPDRSVEVVAAGNPDKIAQLELWLQKGPVMAKVSSVTREKVDYLVGDDFEIY</sequence>
<accession>A0A167ADZ3</accession>